<proteinExistence type="predicted"/>
<dbReference type="AlphaFoldDB" id="E4ZJ56"/>
<dbReference type="HOGENOM" id="CLU_2050079_0_0_1"/>
<protein>
    <submittedName>
        <fullName evidence="2">Predicted protein</fullName>
    </submittedName>
</protein>
<dbReference type="VEuPathDB" id="FungiDB:LEMA_P069950.1"/>
<feature type="compositionally biased region" description="Polar residues" evidence="1">
    <location>
        <begin position="42"/>
        <end position="55"/>
    </location>
</feature>
<keyword evidence="3" id="KW-1185">Reference proteome</keyword>
<dbReference type="Proteomes" id="UP000002668">
    <property type="component" value="Genome"/>
</dbReference>
<dbReference type="OrthoDB" id="5146538at2759"/>
<evidence type="ECO:0000313" key="3">
    <source>
        <dbReference type="Proteomes" id="UP000002668"/>
    </source>
</evidence>
<accession>E4ZJ56</accession>
<feature type="region of interest" description="Disordered" evidence="1">
    <location>
        <begin position="36"/>
        <end position="55"/>
    </location>
</feature>
<evidence type="ECO:0000313" key="2">
    <source>
        <dbReference type="EMBL" id="CBX91487.1"/>
    </source>
</evidence>
<gene>
    <name evidence="2" type="ORF">LEMA_P069950.1</name>
</gene>
<dbReference type="InParanoid" id="E4ZJ56"/>
<dbReference type="EMBL" id="FP929072">
    <property type="protein sequence ID" value="CBX91487.1"/>
    <property type="molecule type" value="Genomic_DNA"/>
</dbReference>
<organism evidence="3">
    <name type="scientific">Leptosphaeria maculans (strain JN3 / isolate v23.1.3 / race Av1-4-5-6-7-8)</name>
    <name type="common">Blackleg fungus</name>
    <name type="synonym">Phoma lingam</name>
    <dbReference type="NCBI Taxonomy" id="985895"/>
    <lineage>
        <taxon>Eukaryota</taxon>
        <taxon>Fungi</taxon>
        <taxon>Dikarya</taxon>
        <taxon>Ascomycota</taxon>
        <taxon>Pezizomycotina</taxon>
        <taxon>Dothideomycetes</taxon>
        <taxon>Pleosporomycetidae</taxon>
        <taxon>Pleosporales</taxon>
        <taxon>Pleosporineae</taxon>
        <taxon>Leptosphaeriaceae</taxon>
        <taxon>Plenodomus</taxon>
        <taxon>Plenodomus lingam/Leptosphaeria maculans species complex</taxon>
    </lineage>
</organism>
<sequence length="120" mass="12945">MDRKARYMRETCNELGRAAESELHSLAQGRGLVLEDDDGQSRDTISSMPTQSANTYMTPEMTGFEAVSTIDGFSGGSMIFPGAVVGMNDIFDAPLLHQLSHPLYDAAVAQPSLFRASGQT</sequence>
<reference evidence="3" key="1">
    <citation type="journal article" date="2011" name="Nat. Commun.">
        <title>Effector diversification within compartments of the Leptosphaeria maculans genome affected by Repeat-Induced Point mutations.</title>
        <authorList>
            <person name="Rouxel T."/>
            <person name="Grandaubert J."/>
            <person name="Hane J.K."/>
            <person name="Hoede C."/>
            <person name="van de Wouw A.P."/>
            <person name="Couloux A."/>
            <person name="Dominguez V."/>
            <person name="Anthouard V."/>
            <person name="Bally P."/>
            <person name="Bourras S."/>
            <person name="Cozijnsen A.J."/>
            <person name="Ciuffetti L.M."/>
            <person name="Degrave A."/>
            <person name="Dilmaghani A."/>
            <person name="Duret L."/>
            <person name="Fudal I."/>
            <person name="Goodwin S.B."/>
            <person name="Gout L."/>
            <person name="Glaser N."/>
            <person name="Linglin J."/>
            <person name="Kema G.H.J."/>
            <person name="Lapalu N."/>
            <person name="Lawrence C.B."/>
            <person name="May K."/>
            <person name="Meyer M."/>
            <person name="Ollivier B."/>
            <person name="Poulain J."/>
            <person name="Schoch C.L."/>
            <person name="Simon A."/>
            <person name="Spatafora J.W."/>
            <person name="Stachowiak A."/>
            <person name="Turgeon B.G."/>
            <person name="Tyler B.M."/>
            <person name="Vincent D."/>
            <person name="Weissenbach J."/>
            <person name="Amselem J."/>
            <person name="Quesneville H."/>
            <person name="Oliver R.P."/>
            <person name="Wincker P."/>
            <person name="Balesdent M.-H."/>
            <person name="Howlett B.J."/>
        </authorList>
    </citation>
    <scope>NUCLEOTIDE SEQUENCE [LARGE SCALE GENOMIC DNA]</scope>
    <source>
        <strain evidence="3">JN3 / isolate v23.1.3 / race Av1-4-5-6-7-8</strain>
    </source>
</reference>
<name>E4ZJ56_LEPMJ</name>
<evidence type="ECO:0000256" key="1">
    <source>
        <dbReference type="SAM" id="MobiDB-lite"/>
    </source>
</evidence>